<organism evidence="1 2">
    <name type="scientific">Phytophthora megakarya</name>
    <dbReference type="NCBI Taxonomy" id="4795"/>
    <lineage>
        <taxon>Eukaryota</taxon>
        <taxon>Sar</taxon>
        <taxon>Stramenopiles</taxon>
        <taxon>Oomycota</taxon>
        <taxon>Peronosporomycetes</taxon>
        <taxon>Peronosporales</taxon>
        <taxon>Peronosporaceae</taxon>
        <taxon>Phytophthora</taxon>
    </lineage>
</organism>
<evidence type="ECO:0000313" key="2">
    <source>
        <dbReference type="Proteomes" id="UP000198211"/>
    </source>
</evidence>
<dbReference type="OrthoDB" id="123906at2759"/>
<dbReference type="EMBL" id="NBNE01004094">
    <property type="protein sequence ID" value="OWZ06141.1"/>
    <property type="molecule type" value="Genomic_DNA"/>
</dbReference>
<evidence type="ECO:0000313" key="1">
    <source>
        <dbReference type="EMBL" id="OWZ06141.1"/>
    </source>
</evidence>
<keyword evidence="2" id="KW-1185">Reference proteome</keyword>
<name>A0A225VKP7_9STRA</name>
<reference evidence="2" key="1">
    <citation type="submission" date="2017-03" db="EMBL/GenBank/DDBJ databases">
        <title>Phytopthora megakarya and P. palmivora, two closely related causual agents of cacao black pod achieved similar genome size and gene model numbers by different mechanisms.</title>
        <authorList>
            <person name="Ali S."/>
            <person name="Shao J."/>
            <person name="Larry D.J."/>
            <person name="Kronmiller B."/>
            <person name="Shen D."/>
            <person name="Strem M.D."/>
            <person name="Melnick R.L."/>
            <person name="Guiltinan M.J."/>
            <person name="Tyler B.M."/>
            <person name="Meinhardt L.W."/>
            <person name="Bailey B.A."/>
        </authorList>
    </citation>
    <scope>NUCLEOTIDE SEQUENCE [LARGE SCALE GENOMIC DNA]</scope>
    <source>
        <strain evidence="2">zdho120</strain>
    </source>
</reference>
<protein>
    <submittedName>
        <fullName evidence="1">Uncharacterized protein</fullName>
    </submittedName>
</protein>
<proteinExistence type="predicted"/>
<comment type="caution">
    <text evidence="1">The sequence shown here is derived from an EMBL/GenBank/DDBJ whole genome shotgun (WGS) entry which is preliminary data.</text>
</comment>
<accession>A0A225VKP7</accession>
<dbReference type="AlphaFoldDB" id="A0A225VKP7"/>
<sequence length="141" mass="15481">MLTTINELFSVGIGVPKLPRNLMIDLFEPGIIDVCTAFGWLSTGEREFGIGQGSILSILHISCYLDCLQARLAEWADPIEIQHHQAGGRRVSIGRTLSVDDQLAITSPEQRAQERAKIMNMFTGKTGTDGVFGASMSFMKH</sequence>
<dbReference type="Proteomes" id="UP000198211">
    <property type="component" value="Unassembled WGS sequence"/>
</dbReference>
<gene>
    <name evidence="1" type="ORF">PHMEG_00021649</name>
</gene>